<reference evidence="1" key="1">
    <citation type="journal article" date="2016" name="Mol. Ecol. Resour.">
        <title>Evaluation of the impact of RNA preservation methods of spiders for de novo transcriptome assembly.</title>
        <authorList>
            <person name="Kono N."/>
            <person name="Nakamura H."/>
            <person name="Ito Y."/>
            <person name="Tomita M."/>
            <person name="Arakawa K."/>
        </authorList>
    </citation>
    <scope>NUCLEOTIDE SEQUENCE</scope>
    <source>
        <tissue evidence="1">Whole body</tissue>
    </source>
</reference>
<protein>
    <submittedName>
        <fullName evidence="1">Uncharacterized protein</fullName>
    </submittedName>
</protein>
<accession>A0A2L2ZAB2</accession>
<sequence length="55" mass="6420">MYFYVLPMLLGRTYDIKTESPGVVIFPQEVIDSSSIIKWKYSVSHYRMVSDTQEA</sequence>
<dbReference type="OrthoDB" id="6423392at2759"/>
<organism evidence="1">
    <name type="scientific">Parasteatoda tepidariorum</name>
    <name type="common">Common house spider</name>
    <name type="synonym">Achaearanea tepidariorum</name>
    <dbReference type="NCBI Taxonomy" id="114398"/>
    <lineage>
        <taxon>Eukaryota</taxon>
        <taxon>Metazoa</taxon>
        <taxon>Ecdysozoa</taxon>
        <taxon>Arthropoda</taxon>
        <taxon>Chelicerata</taxon>
        <taxon>Arachnida</taxon>
        <taxon>Araneae</taxon>
        <taxon>Araneomorphae</taxon>
        <taxon>Entelegynae</taxon>
        <taxon>Araneoidea</taxon>
        <taxon>Theridiidae</taxon>
        <taxon>Parasteatoda</taxon>
    </lineage>
</organism>
<dbReference type="EMBL" id="IAAA01131868">
    <property type="protein sequence ID" value="LAA17154.1"/>
    <property type="molecule type" value="mRNA"/>
</dbReference>
<dbReference type="AlphaFoldDB" id="A0A2L2ZAB2"/>
<name>A0A2L2ZAB2_PARTP</name>
<proteinExistence type="evidence at transcript level"/>
<evidence type="ECO:0000313" key="1">
    <source>
        <dbReference type="EMBL" id="LAA17154.1"/>
    </source>
</evidence>